<proteinExistence type="predicted"/>
<evidence type="ECO:0000313" key="1">
    <source>
        <dbReference type="EMBL" id="MBW86296.1"/>
    </source>
</evidence>
<accession>A0A2P2IYJ9</accession>
<name>A0A2P2IYJ9_RHIMU</name>
<protein>
    <submittedName>
        <fullName evidence="1">Uncharacterized protein</fullName>
    </submittedName>
</protein>
<dbReference type="EMBL" id="GGEC01005813">
    <property type="protein sequence ID" value="MBW86296.1"/>
    <property type="molecule type" value="Transcribed_RNA"/>
</dbReference>
<reference evidence="1" key="1">
    <citation type="submission" date="2018-02" db="EMBL/GenBank/DDBJ databases">
        <title>Rhizophora mucronata_Transcriptome.</title>
        <authorList>
            <person name="Meera S.P."/>
            <person name="Sreeshan A."/>
            <person name="Augustine A."/>
        </authorList>
    </citation>
    <scope>NUCLEOTIDE SEQUENCE</scope>
    <source>
        <tissue evidence="1">Leaf</tissue>
    </source>
</reference>
<sequence>MASHRPPQLKLNVQENTSKKGLTSSSLTVYIVSSTA</sequence>
<dbReference type="AlphaFoldDB" id="A0A2P2IYJ9"/>
<organism evidence="1">
    <name type="scientific">Rhizophora mucronata</name>
    <name type="common">Asiatic mangrove</name>
    <dbReference type="NCBI Taxonomy" id="61149"/>
    <lineage>
        <taxon>Eukaryota</taxon>
        <taxon>Viridiplantae</taxon>
        <taxon>Streptophyta</taxon>
        <taxon>Embryophyta</taxon>
        <taxon>Tracheophyta</taxon>
        <taxon>Spermatophyta</taxon>
        <taxon>Magnoliopsida</taxon>
        <taxon>eudicotyledons</taxon>
        <taxon>Gunneridae</taxon>
        <taxon>Pentapetalae</taxon>
        <taxon>rosids</taxon>
        <taxon>fabids</taxon>
        <taxon>Malpighiales</taxon>
        <taxon>Rhizophoraceae</taxon>
        <taxon>Rhizophora</taxon>
    </lineage>
</organism>